<comment type="caution">
    <text evidence="6">The sequence shown here is derived from an EMBL/GenBank/DDBJ whole genome shotgun (WGS) entry which is preliminary data.</text>
</comment>
<evidence type="ECO:0000313" key="7">
    <source>
        <dbReference type="Proteomes" id="UP001500507"/>
    </source>
</evidence>
<dbReference type="EMBL" id="BAAAFG010000002">
    <property type="protein sequence ID" value="GAA0871365.1"/>
    <property type="molecule type" value="Genomic_DNA"/>
</dbReference>
<comment type="similarity">
    <text evidence="3">Belongs to the peptidase C56 family. HSP31-like subfamily.</text>
</comment>
<dbReference type="InterPro" id="IPR029062">
    <property type="entry name" value="Class_I_gatase-like"/>
</dbReference>
<gene>
    <name evidence="6" type="ORF">GCM10009117_05110</name>
</gene>
<keyword evidence="1" id="KW-0346">Stress response</keyword>
<proteinExistence type="inferred from homology"/>
<feature type="domain" description="DJ-1/PfpI" evidence="5">
    <location>
        <begin position="48"/>
        <end position="248"/>
    </location>
</feature>
<keyword evidence="6" id="KW-0315">Glutamine amidotransferase</keyword>
<evidence type="ECO:0000256" key="4">
    <source>
        <dbReference type="SAM" id="SignalP"/>
    </source>
</evidence>
<keyword evidence="7" id="KW-1185">Reference proteome</keyword>
<dbReference type="CDD" id="cd03141">
    <property type="entry name" value="GATase1_Hsp31_like"/>
    <property type="match status" value="1"/>
</dbReference>
<dbReference type="Gene3D" id="3.40.50.880">
    <property type="match status" value="1"/>
</dbReference>
<sequence>MKFNILAFLLCFVSGLSAQTPSEKNGHNKILFIMSNAKTYGDSDIETGTSFAEIVYAYDVFVKNDYRVDFLTPNGGKIHLGHYYKAKDTLQYRYYNDVKFMTRLNSTLKPTEVIASNYDAVYYVGGGAAMYNVPVNKAIQNITMTVYEKQNGVISAVCHGTAGIVSLKTQDGNYLVKGKKINGFPDAFEKKDRPYYQYFPFSIEEKINEHDGFFTYSADGWDGYAIADGRVITGQDPTASARVAELVVAKLKEQSNQSTNK</sequence>
<dbReference type="PANTHER" id="PTHR48094">
    <property type="entry name" value="PROTEIN/NUCLEIC ACID DEGLYCASE DJ-1-RELATED"/>
    <property type="match status" value="1"/>
</dbReference>
<evidence type="ECO:0000256" key="3">
    <source>
        <dbReference type="ARBA" id="ARBA00038493"/>
    </source>
</evidence>
<accession>A0ABP3XSP2</accession>
<keyword evidence="4" id="KW-0732">Signal</keyword>
<dbReference type="Pfam" id="PF01965">
    <property type="entry name" value="DJ-1_PfpI"/>
    <property type="match status" value="1"/>
</dbReference>
<dbReference type="RefSeq" id="WP_343763439.1">
    <property type="nucleotide sequence ID" value="NZ_BAAAFG010000002.1"/>
</dbReference>
<feature type="signal peptide" evidence="4">
    <location>
        <begin position="1"/>
        <end position="18"/>
    </location>
</feature>
<dbReference type="InterPro" id="IPR002818">
    <property type="entry name" value="DJ-1/PfpI"/>
</dbReference>
<dbReference type="PANTHER" id="PTHR48094:SF11">
    <property type="entry name" value="GLUTATHIONE-INDEPENDENT GLYOXALASE HSP31-RELATED"/>
    <property type="match status" value="1"/>
</dbReference>
<reference evidence="7" key="1">
    <citation type="journal article" date="2019" name="Int. J. Syst. Evol. Microbiol.">
        <title>The Global Catalogue of Microorganisms (GCM) 10K type strain sequencing project: providing services to taxonomists for standard genome sequencing and annotation.</title>
        <authorList>
            <consortium name="The Broad Institute Genomics Platform"/>
            <consortium name="The Broad Institute Genome Sequencing Center for Infectious Disease"/>
            <person name="Wu L."/>
            <person name="Ma J."/>
        </authorList>
    </citation>
    <scope>NUCLEOTIDE SEQUENCE [LARGE SCALE GENOMIC DNA]</scope>
    <source>
        <strain evidence="7">JCM 16082</strain>
    </source>
</reference>
<evidence type="ECO:0000313" key="6">
    <source>
        <dbReference type="EMBL" id="GAA0871365.1"/>
    </source>
</evidence>
<dbReference type="InterPro" id="IPR050325">
    <property type="entry name" value="Prot/Nucl_acid_deglycase"/>
</dbReference>
<evidence type="ECO:0000259" key="5">
    <source>
        <dbReference type="Pfam" id="PF01965"/>
    </source>
</evidence>
<evidence type="ECO:0000256" key="2">
    <source>
        <dbReference type="ARBA" id="ARBA00023239"/>
    </source>
</evidence>
<organism evidence="6 7">
    <name type="scientific">Gangjinia marincola</name>
    <dbReference type="NCBI Taxonomy" id="578463"/>
    <lineage>
        <taxon>Bacteria</taxon>
        <taxon>Pseudomonadati</taxon>
        <taxon>Bacteroidota</taxon>
        <taxon>Flavobacteriia</taxon>
        <taxon>Flavobacteriales</taxon>
        <taxon>Flavobacteriaceae</taxon>
        <taxon>Gangjinia</taxon>
    </lineage>
</organism>
<keyword evidence="2" id="KW-0456">Lyase</keyword>
<evidence type="ECO:0000256" key="1">
    <source>
        <dbReference type="ARBA" id="ARBA00023016"/>
    </source>
</evidence>
<name>A0ABP3XSP2_9FLAO</name>
<dbReference type="SUPFAM" id="SSF52317">
    <property type="entry name" value="Class I glutamine amidotransferase-like"/>
    <property type="match status" value="1"/>
</dbReference>
<feature type="chain" id="PRO_5047357314" evidence="4">
    <location>
        <begin position="19"/>
        <end position="261"/>
    </location>
</feature>
<dbReference type="Proteomes" id="UP001500507">
    <property type="component" value="Unassembled WGS sequence"/>
</dbReference>
<protein>
    <submittedName>
        <fullName evidence="6">Type 1 glutamine amidotransferase domain-containing protein</fullName>
    </submittedName>
</protein>